<evidence type="ECO:0000313" key="2">
    <source>
        <dbReference type="EMBL" id="KAK1370306.1"/>
    </source>
</evidence>
<sequence>MKKQLNSIFNKCKSFSRQLGRSSSYNYSSKSDSFSRANQISCWELDHDDEHKDQELSKIVLVGQTRKPYAISSKYLNHPLLNAVIEKDSSLNCNGSVWVKCEVVLFDHLLWMLDDVESEVASGTLQELVEFYAM</sequence>
<dbReference type="PANTHER" id="PTHR35296">
    <property type="entry name" value="EXPRESSED PROTEIN"/>
    <property type="match status" value="1"/>
</dbReference>
<name>A0AAD8ME92_9APIA</name>
<dbReference type="GO" id="GO:0009733">
    <property type="term" value="P:response to auxin"/>
    <property type="evidence" value="ECO:0007669"/>
    <property type="project" value="InterPro"/>
</dbReference>
<comment type="similarity">
    <text evidence="1">Belongs to the ARG7 family.</text>
</comment>
<dbReference type="InterPro" id="IPR003676">
    <property type="entry name" value="SAUR_fam"/>
</dbReference>
<organism evidence="2 3">
    <name type="scientific">Heracleum sosnowskyi</name>
    <dbReference type="NCBI Taxonomy" id="360622"/>
    <lineage>
        <taxon>Eukaryota</taxon>
        <taxon>Viridiplantae</taxon>
        <taxon>Streptophyta</taxon>
        <taxon>Embryophyta</taxon>
        <taxon>Tracheophyta</taxon>
        <taxon>Spermatophyta</taxon>
        <taxon>Magnoliopsida</taxon>
        <taxon>eudicotyledons</taxon>
        <taxon>Gunneridae</taxon>
        <taxon>Pentapetalae</taxon>
        <taxon>asterids</taxon>
        <taxon>campanulids</taxon>
        <taxon>Apiales</taxon>
        <taxon>Apiaceae</taxon>
        <taxon>Apioideae</taxon>
        <taxon>apioid superclade</taxon>
        <taxon>Tordylieae</taxon>
        <taxon>Tordyliinae</taxon>
        <taxon>Heracleum</taxon>
    </lineage>
</organism>
<dbReference type="Proteomes" id="UP001237642">
    <property type="component" value="Unassembled WGS sequence"/>
</dbReference>
<accession>A0AAD8ME92</accession>
<dbReference type="Pfam" id="PF02519">
    <property type="entry name" value="Auxin_inducible"/>
    <property type="match status" value="1"/>
</dbReference>
<protein>
    <submittedName>
        <fullName evidence="2">Auxin-responsive protein SAUR78</fullName>
    </submittedName>
</protein>
<dbReference type="PANTHER" id="PTHR35296:SF8">
    <property type="entry name" value="SMALL AUXIN-UP RNA-RELATED"/>
    <property type="match status" value="1"/>
</dbReference>
<proteinExistence type="inferred from homology"/>
<comment type="caution">
    <text evidence="2">The sequence shown here is derived from an EMBL/GenBank/DDBJ whole genome shotgun (WGS) entry which is preliminary data.</text>
</comment>
<dbReference type="EMBL" id="JAUIZM010000008">
    <property type="protein sequence ID" value="KAK1370306.1"/>
    <property type="molecule type" value="Genomic_DNA"/>
</dbReference>
<dbReference type="AlphaFoldDB" id="A0AAD8ME92"/>
<keyword evidence="3" id="KW-1185">Reference proteome</keyword>
<evidence type="ECO:0000256" key="1">
    <source>
        <dbReference type="ARBA" id="ARBA00006974"/>
    </source>
</evidence>
<reference evidence="2" key="2">
    <citation type="submission" date="2023-05" db="EMBL/GenBank/DDBJ databases">
        <authorList>
            <person name="Schelkunov M.I."/>
        </authorList>
    </citation>
    <scope>NUCLEOTIDE SEQUENCE</scope>
    <source>
        <strain evidence="2">Hsosn_3</strain>
        <tissue evidence="2">Leaf</tissue>
    </source>
</reference>
<reference evidence="2" key="1">
    <citation type="submission" date="2023-02" db="EMBL/GenBank/DDBJ databases">
        <title>Genome of toxic invasive species Heracleum sosnowskyi carries increased number of genes despite the absence of recent whole-genome duplications.</title>
        <authorList>
            <person name="Schelkunov M."/>
            <person name="Shtratnikova V."/>
            <person name="Makarenko M."/>
            <person name="Klepikova A."/>
            <person name="Omelchenko D."/>
            <person name="Novikova G."/>
            <person name="Obukhova E."/>
            <person name="Bogdanov V."/>
            <person name="Penin A."/>
            <person name="Logacheva M."/>
        </authorList>
    </citation>
    <scope>NUCLEOTIDE SEQUENCE</scope>
    <source>
        <strain evidence="2">Hsosn_3</strain>
        <tissue evidence="2">Leaf</tissue>
    </source>
</reference>
<evidence type="ECO:0000313" key="3">
    <source>
        <dbReference type="Proteomes" id="UP001237642"/>
    </source>
</evidence>
<gene>
    <name evidence="2" type="ORF">POM88_036398</name>
</gene>